<feature type="chain" id="PRO_5046177940" evidence="2">
    <location>
        <begin position="26"/>
        <end position="1216"/>
    </location>
</feature>
<dbReference type="Proteomes" id="UP001501094">
    <property type="component" value="Unassembled WGS sequence"/>
</dbReference>
<dbReference type="PANTHER" id="PTHR40446:SF2">
    <property type="entry name" value="N-ACETYLGLUCOSAMINE-1-PHOSPHODIESTER ALPHA-N-ACETYLGLUCOSAMINIDASE"/>
    <property type="match status" value="1"/>
</dbReference>
<keyword evidence="2" id="KW-0732">Signal</keyword>
<evidence type="ECO:0000259" key="3">
    <source>
        <dbReference type="Pfam" id="PF00149"/>
    </source>
</evidence>
<keyword evidence="6" id="KW-1185">Reference proteome</keyword>
<dbReference type="PANTHER" id="PTHR40446">
    <property type="entry name" value="N-ACETYLGLUCOSAMINE-1-PHOSPHODIESTER ALPHA-N-ACETYLGLUCOSAMINIDASE"/>
    <property type="match status" value="1"/>
</dbReference>
<proteinExistence type="predicted"/>
<comment type="caution">
    <text evidence="5">The sequence shown here is derived from an EMBL/GenBank/DDBJ whole genome shotgun (WGS) entry which is preliminary data.</text>
</comment>
<sequence>MRFSRTGAAAAALTAALSVATPAAAAPAASTPPADPPPAVAPSAIGLSPRPGILPDRRDDDVADLPLDDAGAAIVTRRDERLIAPGLELTQFSRISGDGRLSGEVLVARLGDDVEAGYLGPERAPGLPLVAGNATVTEMAAARGAVAAINADYFDINNSGAALGAAVDGGTILKSASPGRTRSAVFGPDGAGRLAQLLLQGTISWGSNAGTAPASGGAPSEVPVAGVDVTAVPAGGVAVYDAAWGPFTRARALTSGETGVEVRVDASGTVTAVGPIRAGQAGTGQLPDGERAIVARPGAAATALAAIPVGTTVAISYSLRDDLGGDPADITTAVGGGIEDWLLEDGEVTSATGDHVELRHPRTAVGFGEDGRTAYFVVVDGRQSGSVGTDLYDLGRLFAQLGADDAINLDGGGSTEMVARLPGDTATTILNSPSDGYERRDANGLGLFVPAGSGRVRAYDVRTAVGPATATAGADNPAAARSADATRVFPGLHRTLVAKGHDERMHPVGTPPTGWIAGSPVVRVTPADGTGTTATVTGIRRGTAEVRAHHLSAQGAARGGLDVRVLGPLTRTAVPSPVVTLPDAGATAPLVLTGYDAAGFAAPVEARDVTVTGGTGDDGEAVAELVPAGDGSFTVRGLTSGATSFTLAVQARGRTFTSRVAVAVGLDDVPVTDLSDAAAWKSANDRAPGGGVGPAEGHDGAAGLRIAYDFTQSTATRGQYAVAPGAGLPIPGQPRTLSLWVHGDGNGAWLRLQVKKGDGVVANLDGPLVNWTGWRLAQFTVPDGVGFPLTLQRIRVLETRPAASYRGEIVVSDLRAQVPARVDVPPAARVEDPVVARDGATAHAPLRIAVLSDAQFVARTPDSPAVAGARRTLREIVAADPDLLVINGDLVDEATPADFDLARRILAEELGEPGTEPFPWYYVPGNHEIMGGAIGNFRDEFGETTRVLDVPSGRDRQVTRLVVLDSSTGRLGSDFAQLQLLRRTLDEAARDDAVTGVVVLAHHPLDDPLPTRASQLSDRLEADTLRDWFEDFEARSGKQLASVGAHAGVFHATTQDGIPYLVNGNSGKSPAGTPADGGFTGWSMLGVDPAGDDDAGARDWLGWEVEARADEVRVSGPETLVPGTTGEIRAVVVQDDDRQVPVGWPVSASWGGDDVCVTALDGHHDARDAARECDPHDVVAVDPGTGGVLALRRGDATVTVTVNGVTGALRVVVTSR</sequence>
<name>A0ABN2N9J6_9MICO</name>
<evidence type="ECO:0000259" key="4">
    <source>
        <dbReference type="Pfam" id="PF09992"/>
    </source>
</evidence>
<evidence type="ECO:0000313" key="6">
    <source>
        <dbReference type="Proteomes" id="UP001501094"/>
    </source>
</evidence>
<feature type="signal peptide" evidence="2">
    <location>
        <begin position="1"/>
        <end position="25"/>
    </location>
</feature>
<dbReference type="InterPro" id="IPR018711">
    <property type="entry name" value="NAGPA"/>
</dbReference>
<reference evidence="5 6" key="1">
    <citation type="journal article" date="2019" name="Int. J. Syst. Evol. Microbiol.">
        <title>The Global Catalogue of Microorganisms (GCM) 10K type strain sequencing project: providing services to taxonomists for standard genome sequencing and annotation.</title>
        <authorList>
            <consortium name="The Broad Institute Genomics Platform"/>
            <consortium name="The Broad Institute Genome Sequencing Center for Infectious Disease"/>
            <person name="Wu L."/>
            <person name="Ma J."/>
        </authorList>
    </citation>
    <scope>NUCLEOTIDE SEQUENCE [LARGE SCALE GENOMIC DNA]</scope>
    <source>
        <strain evidence="5 6">JCM 14326</strain>
    </source>
</reference>
<feature type="domain" description="Phosphodiester glycosidase" evidence="4">
    <location>
        <begin position="270"/>
        <end position="448"/>
    </location>
</feature>
<feature type="domain" description="Calcineurin-like phosphoesterase" evidence="3">
    <location>
        <begin position="846"/>
        <end position="1033"/>
    </location>
</feature>
<dbReference type="SUPFAM" id="SSF56300">
    <property type="entry name" value="Metallo-dependent phosphatases"/>
    <property type="match status" value="1"/>
</dbReference>
<accession>A0ABN2N9J6</accession>
<dbReference type="RefSeq" id="WP_344100895.1">
    <property type="nucleotide sequence ID" value="NZ_BAAANL010000002.1"/>
</dbReference>
<dbReference type="GO" id="GO:0016798">
    <property type="term" value="F:hydrolase activity, acting on glycosyl bonds"/>
    <property type="evidence" value="ECO:0007669"/>
    <property type="project" value="UniProtKB-KW"/>
</dbReference>
<protein>
    <submittedName>
        <fullName evidence="5">Phosphodiester glycosidase family protein</fullName>
    </submittedName>
</protein>
<dbReference type="Pfam" id="PF00149">
    <property type="entry name" value="Metallophos"/>
    <property type="match status" value="1"/>
</dbReference>
<dbReference type="InterPro" id="IPR004843">
    <property type="entry name" value="Calcineurin-like_PHP"/>
</dbReference>
<organism evidence="5 6">
    <name type="scientific">Myceligenerans crystallogenes</name>
    <dbReference type="NCBI Taxonomy" id="316335"/>
    <lineage>
        <taxon>Bacteria</taxon>
        <taxon>Bacillati</taxon>
        <taxon>Actinomycetota</taxon>
        <taxon>Actinomycetes</taxon>
        <taxon>Micrococcales</taxon>
        <taxon>Promicromonosporaceae</taxon>
        <taxon>Myceligenerans</taxon>
    </lineage>
</organism>
<feature type="region of interest" description="Disordered" evidence="1">
    <location>
        <begin position="22"/>
        <end position="65"/>
    </location>
</feature>
<keyword evidence="5" id="KW-0378">Hydrolase</keyword>
<keyword evidence="5" id="KW-0326">Glycosidase</keyword>
<gene>
    <name evidence="5" type="ORF">GCM10009751_13620</name>
</gene>
<dbReference type="Gene3D" id="3.60.21.10">
    <property type="match status" value="1"/>
</dbReference>
<dbReference type="InterPro" id="IPR029052">
    <property type="entry name" value="Metallo-depent_PP-like"/>
</dbReference>
<feature type="compositionally biased region" description="Low complexity" evidence="1">
    <location>
        <begin position="22"/>
        <end position="32"/>
    </location>
</feature>
<dbReference type="Pfam" id="PF09992">
    <property type="entry name" value="NAGPA"/>
    <property type="match status" value="1"/>
</dbReference>
<evidence type="ECO:0000256" key="1">
    <source>
        <dbReference type="SAM" id="MobiDB-lite"/>
    </source>
</evidence>
<dbReference type="EMBL" id="BAAANL010000002">
    <property type="protein sequence ID" value="GAA1857500.1"/>
    <property type="molecule type" value="Genomic_DNA"/>
</dbReference>
<evidence type="ECO:0000313" key="5">
    <source>
        <dbReference type="EMBL" id="GAA1857500.1"/>
    </source>
</evidence>
<evidence type="ECO:0000256" key="2">
    <source>
        <dbReference type="SAM" id="SignalP"/>
    </source>
</evidence>